<dbReference type="NCBIfam" id="NF000658">
    <property type="entry name" value="PRK00029.1"/>
    <property type="match status" value="1"/>
</dbReference>
<feature type="binding site" evidence="8">
    <location>
        <position position="257"/>
    </location>
    <ligand>
        <name>Mg(2+)</name>
        <dbReference type="ChEBI" id="CHEBI:18420"/>
    </ligand>
</feature>
<evidence type="ECO:0000256" key="4">
    <source>
        <dbReference type="ARBA" id="ARBA00022723"/>
    </source>
</evidence>
<feature type="binding site" evidence="8">
    <location>
        <position position="121"/>
    </location>
    <ligand>
        <name>ATP</name>
        <dbReference type="ChEBI" id="CHEBI:30616"/>
    </ligand>
</feature>
<comment type="similarity">
    <text evidence="1 8">Belongs to the SELO family.</text>
</comment>
<dbReference type="EC" id="2.7.7.-" evidence="8"/>
<protein>
    <recommendedName>
        <fullName evidence="8">Protein nucleotidyltransferase YdiU</fullName>
        <ecNumber evidence="8">2.7.7.-</ecNumber>
    </recommendedName>
    <alternativeName>
        <fullName evidence="8">Protein adenylyltransferase YdiU</fullName>
        <ecNumber evidence="8">2.7.7.108</ecNumber>
    </alternativeName>
    <alternativeName>
        <fullName evidence="8">Protein uridylyltransferase YdiU</fullName>
        <ecNumber evidence="8">2.7.7.-</ecNumber>
    </alternativeName>
</protein>
<feature type="active site" description="Proton acceptor" evidence="8">
    <location>
        <position position="247"/>
    </location>
</feature>
<feature type="binding site" evidence="8">
    <location>
        <position position="248"/>
    </location>
    <ligand>
        <name>Mg(2+)</name>
        <dbReference type="ChEBI" id="CHEBI:18420"/>
    </ligand>
</feature>
<evidence type="ECO:0000256" key="8">
    <source>
        <dbReference type="HAMAP-Rule" id="MF_00692"/>
    </source>
</evidence>
<sequence>MQFSHDYALLPEHFSAKIAPRLSSQRPQLITLNSDWAETLGLSPAWLRTHAGINLLSQGTTPDGHLPIAMAYAGHQFGHFVPSLGDGRAVLVGELTTKNGQKHDLHLKGWGRTPFSRNGDGKAALGPVLREMLISEAMAAFGIPTTRSLAATLTGETVQRDTALPGAVLARTARSHVRIGTFQYFAARQDHEALAVLLDHVITRLYPDLANTPNKALALLQTVIHKHARLVAQWLHIGFVHGVMNTDNMSIAGETIDYGPCAFLDAYDPEACFSFIDRGKRYAYGNQPDMALWNLGRFAECLLPLIHSDDNMAVEQATAGLKDFDRVFSEHYLTGWRKKLGLFTEAPADTRLIAQLLDIMQRQQLDFTQSFRALNTTIRTQNPEPFLALCSNRDEGQHWYTQWQERIAQEAISQDDRFNAMQRVNPRIIPRNHLVEHAINAAYDGDFKPFEHLQEALRTPYHDADDSFNAPPRPEERVLHTFCGT</sequence>
<dbReference type="EMBL" id="BAQB01000001">
    <property type="protein sequence ID" value="GBR43672.1"/>
    <property type="molecule type" value="Genomic_DNA"/>
</dbReference>
<proteinExistence type="inferred from homology"/>
<comment type="catalytic activity">
    <reaction evidence="8">
        <text>L-threonyl-[protein] + ATP = 3-O-(5'-adenylyl)-L-threonyl-[protein] + diphosphate</text>
        <dbReference type="Rhea" id="RHEA:54292"/>
        <dbReference type="Rhea" id="RHEA-COMP:11060"/>
        <dbReference type="Rhea" id="RHEA-COMP:13847"/>
        <dbReference type="ChEBI" id="CHEBI:30013"/>
        <dbReference type="ChEBI" id="CHEBI:30616"/>
        <dbReference type="ChEBI" id="CHEBI:33019"/>
        <dbReference type="ChEBI" id="CHEBI:138113"/>
        <dbReference type="EC" id="2.7.7.108"/>
    </reaction>
</comment>
<comment type="catalytic activity">
    <reaction evidence="8">
        <text>L-seryl-[protein] + ATP = 3-O-(5'-adenylyl)-L-seryl-[protein] + diphosphate</text>
        <dbReference type="Rhea" id="RHEA:58120"/>
        <dbReference type="Rhea" id="RHEA-COMP:9863"/>
        <dbReference type="Rhea" id="RHEA-COMP:15073"/>
        <dbReference type="ChEBI" id="CHEBI:29999"/>
        <dbReference type="ChEBI" id="CHEBI:30616"/>
        <dbReference type="ChEBI" id="CHEBI:33019"/>
        <dbReference type="ChEBI" id="CHEBI:142516"/>
        <dbReference type="EC" id="2.7.7.108"/>
    </reaction>
</comment>
<dbReference type="HAMAP" id="MF_00692">
    <property type="entry name" value="SelO"/>
    <property type="match status" value="1"/>
</dbReference>
<dbReference type="PANTHER" id="PTHR32057">
    <property type="entry name" value="PROTEIN ADENYLYLTRANSFERASE SELO, MITOCHONDRIAL"/>
    <property type="match status" value="1"/>
</dbReference>
<dbReference type="Proteomes" id="UP001062443">
    <property type="component" value="Unassembled WGS sequence"/>
</dbReference>
<feature type="binding site" evidence="8">
    <location>
        <position position="171"/>
    </location>
    <ligand>
        <name>ATP</name>
        <dbReference type="ChEBI" id="CHEBI:30616"/>
    </ligand>
</feature>
<reference evidence="9" key="1">
    <citation type="submission" date="2013-04" db="EMBL/GenBank/DDBJ databases">
        <title>The genome sequencing project of 58 acetic acid bacteria.</title>
        <authorList>
            <person name="Okamoto-Kainuma A."/>
            <person name="Ishikawa M."/>
            <person name="Umino S."/>
            <person name="Koizumi Y."/>
            <person name="Shiwa Y."/>
            <person name="Yoshikawa H."/>
            <person name="Matsutani M."/>
            <person name="Matsushita K."/>
        </authorList>
    </citation>
    <scope>NUCLEOTIDE SEQUENCE</scope>
    <source>
        <strain evidence="9">NBRC 106556</strain>
    </source>
</reference>
<comment type="caution">
    <text evidence="9">The sequence shown here is derived from an EMBL/GenBank/DDBJ whole genome shotgun (WGS) entry which is preliminary data.</text>
</comment>
<keyword evidence="8" id="KW-0464">Manganese</keyword>
<comment type="catalytic activity">
    <reaction evidence="8">
        <text>L-histidyl-[protein] + UTP = N(tele)-(5'-uridylyl)-L-histidyl-[protein] + diphosphate</text>
        <dbReference type="Rhea" id="RHEA:83891"/>
        <dbReference type="Rhea" id="RHEA-COMP:9745"/>
        <dbReference type="Rhea" id="RHEA-COMP:20239"/>
        <dbReference type="ChEBI" id="CHEBI:29979"/>
        <dbReference type="ChEBI" id="CHEBI:33019"/>
        <dbReference type="ChEBI" id="CHEBI:46398"/>
        <dbReference type="ChEBI" id="CHEBI:233474"/>
    </reaction>
</comment>
<evidence type="ECO:0000256" key="7">
    <source>
        <dbReference type="ARBA" id="ARBA00022842"/>
    </source>
</evidence>
<dbReference type="Pfam" id="PF02696">
    <property type="entry name" value="SelO"/>
    <property type="match status" value="1"/>
</dbReference>
<evidence type="ECO:0000256" key="5">
    <source>
        <dbReference type="ARBA" id="ARBA00022741"/>
    </source>
</evidence>
<evidence type="ECO:0000313" key="9">
    <source>
        <dbReference type="EMBL" id="GBR43672.1"/>
    </source>
</evidence>
<feature type="binding site" evidence="8">
    <location>
        <position position="257"/>
    </location>
    <ligand>
        <name>ATP</name>
        <dbReference type="ChEBI" id="CHEBI:30616"/>
    </ligand>
</feature>
<keyword evidence="7 8" id="KW-0460">Magnesium</keyword>
<feature type="binding site" evidence="8">
    <location>
        <position position="87"/>
    </location>
    <ligand>
        <name>ATP</name>
        <dbReference type="ChEBI" id="CHEBI:30616"/>
    </ligand>
</feature>
<feature type="binding site" evidence="8">
    <location>
        <position position="120"/>
    </location>
    <ligand>
        <name>ATP</name>
        <dbReference type="ChEBI" id="CHEBI:30616"/>
    </ligand>
</feature>
<comment type="catalytic activity">
    <reaction evidence="8">
        <text>L-tyrosyl-[protein] + ATP = O-(5'-adenylyl)-L-tyrosyl-[protein] + diphosphate</text>
        <dbReference type="Rhea" id="RHEA:54288"/>
        <dbReference type="Rhea" id="RHEA-COMP:10136"/>
        <dbReference type="Rhea" id="RHEA-COMP:13846"/>
        <dbReference type="ChEBI" id="CHEBI:30616"/>
        <dbReference type="ChEBI" id="CHEBI:33019"/>
        <dbReference type="ChEBI" id="CHEBI:46858"/>
        <dbReference type="ChEBI" id="CHEBI:83624"/>
        <dbReference type="EC" id="2.7.7.108"/>
    </reaction>
</comment>
<dbReference type="RefSeq" id="WP_068167566.1">
    <property type="nucleotide sequence ID" value="NZ_BAQB01000001.1"/>
</dbReference>
<feature type="binding site" evidence="8">
    <location>
        <position position="178"/>
    </location>
    <ligand>
        <name>ATP</name>
        <dbReference type="ChEBI" id="CHEBI:30616"/>
    </ligand>
</feature>
<dbReference type="InterPro" id="IPR003846">
    <property type="entry name" value="SelO"/>
</dbReference>
<dbReference type="PANTHER" id="PTHR32057:SF14">
    <property type="entry name" value="PROTEIN ADENYLYLTRANSFERASE SELO, MITOCHONDRIAL"/>
    <property type="match status" value="1"/>
</dbReference>
<keyword evidence="3 8" id="KW-0548">Nucleotidyltransferase</keyword>
<evidence type="ECO:0000256" key="2">
    <source>
        <dbReference type="ARBA" id="ARBA00022679"/>
    </source>
</evidence>
<evidence type="ECO:0000256" key="3">
    <source>
        <dbReference type="ARBA" id="ARBA00022695"/>
    </source>
</evidence>
<keyword evidence="4 8" id="KW-0479">Metal-binding</keyword>
<keyword evidence="2 8" id="KW-0808">Transferase</keyword>
<keyword evidence="6 8" id="KW-0067">ATP-binding</keyword>
<comment type="function">
    <text evidence="8">Nucleotidyltransferase involved in the post-translational modification of proteins. It can catalyze the addition of adenosine monophosphate (AMP) or uridine monophosphate (UMP) to a protein, resulting in modifications known as AMPylation and UMPylation.</text>
</comment>
<feature type="binding site" evidence="8">
    <location>
        <position position="85"/>
    </location>
    <ligand>
        <name>ATP</name>
        <dbReference type="ChEBI" id="CHEBI:30616"/>
    </ligand>
</feature>
<keyword evidence="10" id="KW-1185">Reference proteome</keyword>
<feature type="binding site" evidence="8">
    <location>
        <position position="88"/>
    </location>
    <ligand>
        <name>ATP</name>
        <dbReference type="ChEBI" id="CHEBI:30616"/>
    </ligand>
</feature>
<organism evidence="9 10">
    <name type="scientific">Neokomagataea tanensis NBRC 106556</name>
    <dbReference type="NCBI Taxonomy" id="1223519"/>
    <lineage>
        <taxon>Bacteria</taxon>
        <taxon>Pseudomonadati</taxon>
        <taxon>Pseudomonadota</taxon>
        <taxon>Alphaproteobacteria</taxon>
        <taxon>Acetobacterales</taxon>
        <taxon>Acetobacteraceae</taxon>
        <taxon>Neokomagataea</taxon>
    </lineage>
</organism>
<evidence type="ECO:0000313" key="10">
    <source>
        <dbReference type="Proteomes" id="UP001062443"/>
    </source>
</evidence>
<evidence type="ECO:0000256" key="6">
    <source>
        <dbReference type="ARBA" id="ARBA00022840"/>
    </source>
</evidence>
<comment type="cofactor">
    <cofactor evidence="8">
        <name>Mg(2+)</name>
        <dbReference type="ChEBI" id="CHEBI:18420"/>
    </cofactor>
    <cofactor evidence="8">
        <name>Mn(2+)</name>
        <dbReference type="ChEBI" id="CHEBI:29035"/>
    </cofactor>
</comment>
<feature type="binding site" evidence="8">
    <location>
        <position position="108"/>
    </location>
    <ligand>
        <name>ATP</name>
        <dbReference type="ChEBI" id="CHEBI:30616"/>
    </ligand>
</feature>
<keyword evidence="5 8" id="KW-0547">Nucleotide-binding</keyword>
<evidence type="ECO:0000256" key="1">
    <source>
        <dbReference type="ARBA" id="ARBA00009747"/>
    </source>
</evidence>
<accession>A0ABQ0QG90</accession>
<comment type="catalytic activity">
    <reaction evidence="8">
        <text>L-seryl-[protein] + UTP = O-(5'-uridylyl)-L-seryl-[protein] + diphosphate</text>
        <dbReference type="Rhea" id="RHEA:64604"/>
        <dbReference type="Rhea" id="RHEA-COMP:9863"/>
        <dbReference type="Rhea" id="RHEA-COMP:16635"/>
        <dbReference type="ChEBI" id="CHEBI:29999"/>
        <dbReference type="ChEBI" id="CHEBI:33019"/>
        <dbReference type="ChEBI" id="CHEBI:46398"/>
        <dbReference type="ChEBI" id="CHEBI:156051"/>
    </reaction>
</comment>
<dbReference type="EC" id="2.7.7.108" evidence="8"/>
<gene>
    <name evidence="8" type="primary">ydiU</name>
    <name evidence="8" type="synonym">selO</name>
    <name evidence="9" type="ORF">AA106556_0173</name>
</gene>
<name>A0ABQ0QG90_9PROT</name>
<comment type="catalytic activity">
    <reaction evidence="8">
        <text>L-tyrosyl-[protein] + UTP = O-(5'-uridylyl)-L-tyrosyl-[protein] + diphosphate</text>
        <dbReference type="Rhea" id="RHEA:83887"/>
        <dbReference type="Rhea" id="RHEA-COMP:10136"/>
        <dbReference type="Rhea" id="RHEA-COMP:20238"/>
        <dbReference type="ChEBI" id="CHEBI:33019"/>
        <dbReference type="ChEBI" id="CHEBI:46398"/>
        <dbReference type="ChEBI" id="CHEBI:46858"/>
        <dbReference type="ChEBI" id="CHEBI:90602"/>
    </reaction>
</comment>